<feature type="non-terminal residue" evidence="1">
    <location>
        <position position="1"/>
    </location>
</feature>
<dbReference type="EMBL" id="CADCUW010000567">
    <property type="protein sequence ID" value="CAA9448931.1"/>
    <property type="molecule type" value="Genomic_DNA"/>
</dbReference>
<feature type="non-terminal residue" evidence="1">
    <location>
        <position position="19"/>
    </location>
</feature>
<name>A0A6J4QQH2_9ACTN</name>
<reference evidence="1" key="1">
    <citation type="submission" date="2020-02" db="EMBL/GenBank/DDBJ databases">
        <authorList>
            <person name="Meier V. D."/>
        </authorList>
    </citation>
    <scope>NUCLEOTIDE SEQUENCE</scope>
    <source>
        <strain evidence="1">AVDCRST_MAG01</strain>
    </source>
</reference>
<protein>
    <submittedName>
        <fullName evidence="1">Uncharacterized protein</fullName>
    </submittedName>
</protein>
<dbReference type="AlphaFoldDB" id="A0A6J4QQH2"/>
<proteinExistence type="predicted"/>
<organism evidence="1">
    <name type="scientific">uncultured Rubrobacteraceae bacterium</name>
    <dbReference type="NCBI Taxonomy" id="349277"/>
    <lineage>
        <taxon>Bacteria</taxon>
        <taxon>Bacillati</taxon>
        <taxon>Actinomycetota</taxon>
        <taxon>Rubrobacteria</taxon>
        <taxon>Rubrobacterales</taxon>
        <taxon>Rubrobacteraceae</taxon>
        <taxon>environmental samples</taxon>
    </lineage>
</organism>
<sequence length="19" mass="1748">CPRGSPGGRGCCKTAALGG</sequence>
<gene>
    <name evidence="1" type="ORF">AVDCRST_MAG01-01-4368</name>
</gene>
<evidence type="ECO:0000313" key="1">
    <source>
        <dbReference type="EMBL" id="CAA9448931.1"/>
    </source>
</evidence>
<accession>A0A6J4QQH2</accession>